<dbReference type="EMBL" id="CAJGYO010000018">
    <property type="protein sequence ID" value="CAD6337330.1"/>
    <property type="molecule type" value="Genomic_DNA"/>
</dbReference>
<accession>A0A811S6Z1</accession>
<feature type="compositionally biased region" description="Low complexity" evidence="1">
    <location>
        <begin position="15"/>
        <end position="24"/>
    </location>
</feature>
<keyword evidence="3" id="KW-1185">Reference proteome</keyword>
<evidence type="ECO:0000313" key="3">
    <source>
        <dbReference type="Proteomes" id="UP000604825"/>
    </source>
</evidence>
<evidence type="ECO:0000313" key="2">
    <source>
        <dbReference type="EMBL" id="CAD6337330.1"/>
    </source>
</evidence>
<sequence length="116" mass="11130">MSTPVRARKKKGSTASALDAAAAAPSQTLGRGGGSALGALSLERGGGAVLVARSLGRGGRGGGSAAATTRPTSIGVDKGTTTAPVSIDDGSNGCGFPNSSAFTNGFPFPPSVSYCS</sequence>
<protein>
    <submittedName>
        <fullName evidence="2">Uncharacterized protein</fullName>
    </submittedName>
</protein>
<evidence type="ECO:0000256" key="1">
    <source>
        <dbReference type="SAM" id="MobiDB-lite"/>
    </source>
</evidence>
<reference evidence="2" key="1">
    <citation type="submission" date="2020-10" db="EMBL/GenBank/DDBJ databases">
        <authorList>
            <person name="Han B."/>
            <person name="Lu T."/>
            <person name="Zhao Q."/>
            <person name="Huang X."/>
            <person name="Zhao Y."/>
        </authorList>
    </citation>
    <scope>NUCLEOTIDE SEQUENCE</scope>
</reference>
<proteinExistence type="predicted"/>
<organism evidence="2 3">
    <name type="scientific">Miscanthus lutarioriparius</name>
    <dbReference type="NCBI Taxonomy" id="422564"/>
    <lineage>
        <taxon>Eukaryota</taxon>
        <taxon>Viridiplantae</taxon>
        <taxon>Streptophyta</taxon>
        <taxon>Embryophyta</taxon>
        <taxon>Tracheophyta</taxon>
        <taxon>Spermatophyta</taxon>
        <taxon>Magnoliopsida</taxon>
        <taxon>Liliopsida</taxon>
        <taxon>Poales</taxon>
        <taxon>Poaceae</taxon>
        <taxon>PACMAD clade</taxon>
        <taxon>Panicoideae</taxon>
        <taxon>Andropogonodae</taxon>
        <taxon>Andropogoneae</taxon>
        <taxon>Saccharinae</taxon>
        <taxon>Miscanthus</taxon>
    </lineage>
</organism>
<comment type="caution">
    <text evidence="2">The sequence shown here is derived from an EMBL/GenBank/DDBJ whole genome shotgun (WGS) entry which is preliminary data.</text>
</comment>
<name>A0A811S6Z1_9POAL</name>
<dbReference type="Proteomes" id="UP000604825">
    <property type="component" value="Unassembled WGS sequence"/>
</dbReference>
<feature type="compositionally biased region" description="Basic residues" evidence="1">
    <location>
        <begin position="1"/>
        <end position="12"/>
    </location>
</feature>
<gene>
    <name evidence="2" type="ORF">NCGR_LOCUS61428</name>
</gene>
<feature type="region of interest" description="Disordered" evidence="1">
    <location>
        <begin position="1"/>
        <end position="36"/>
    </location>
</feature>
<feature type="region of interest" description="Disordered" evidence="1">
    <location>
        <begin position="55"/>
        <end position="84"/>
    </location>
</feature>
<dbReference type="AlphaFoldDB" id="A0A811S6Z1"/>